<proteinExistence type="predicted"/>
<sequence>MGMASVVDLSELVNAPQAKPIEVVPMGDGNAAQGNGCPARLTWTNVMSRFILYCFSNLVREGLKTYKVFKEVNLNQVAKDLFEFAHVEVTGTQVNNHLRKWCAKWVKICRLRELSGALWNEGLFIIWLDDEHYNGNVKVRL</sequence>
<dbReference type="Pfam" id="PF12776">
    <property type="entry name" value="Myb_DNA-bind_3"/>
    <property type="match status" value="1"/>
</dbReference>
<dbReference type="AlphaFoldDB" id="A0A3L6QIS4"/>
<feature type="domain" description="Myb/SANT-like" evidence="1">
    <location>
        <begin position="42"/>
        <end position="121"/>
    </location>
</feature>
<dbReference type="Proteomes" id="UP000275267">
    <property type="component" value="Unassembled WGS sequence"/>
</dbReference>
<name>A0A3L6QIS4_PANMI</name>
<evidence type="ECO:0000259" key="1">
    <source>
        <dbReference type="Pfam" id="PF12776"/>
    </source>
</evidence>
<protein>
    <recommendedName>
        <fullName evidence="1">Myb/SANT-like domain-containing protein</fullName>
    </recommendedName>
</protein>
<keyword evidence="3" id="KW-1185">Reference proteome</keyword>
<dbReference type="InterPro" id="IPR024752">
    <property type="entry name" value="Myb/SANT-like_dom"/>
</dbReference>
<gene>
    <name evidence="2" type="ORF">C2845_PM12G08690</name>
</gene>
<dbReference type="PANTHER" id="PTHR47127">
    <property type="entry name" value="10A19I.15"/>
    <property type="match status" value="1"/>
</dbReference>
<accession>A0A3L6QIS4</accession>
<reference evidence="3" key="1">
    <citation type="journal article" date="2019" name="Nat. Commun.">
        <title>The genome of broomcorn millet.</title>
        <authorList>
            <person name="Zou C."/>
            <person name="Miki D."/>
            <person name="Li D."/>
            <person name="Tang Q."/>
            <person name="Xiao L."/>
            <person name="Rajput S."/>
            <person name="Deng P."/>
            <person name="Jia W."/>
            <person name="Huang R."/>
            <person name="Zhang M."/>
            <person name="Sun Y."/>
            <person name="Hu J."/>
            <person name="Fu X."/>
            <person name="Schnable P.S."/>
            <person name="Li F."/>
            <person name="Zhang H."/>
            <person name="Feng B."/>
            <person name="Zhu X."/>
            <person name="Liu R."/>
            <person name="Schnable J.C."/>
            <person name="Zhu J.-K."/>
            <person name="Zhang H."/>
        </authorList>
    </citation>
    <scope>NUCLEOTIDE SEQUENCE [LARGE SCALE GENOMIC DNA]</scope>
</reference>
<organism evidence="2 3">
    <name type="scientific">Panicum miliaceum</name>
    <name type="common">Proso millet</name>
    <name type="synonym">Broomcorn millet</name>
    <dbReference type="NCBI Taxonomy" id="4540"/>
    <lineage>
        <taxon>Eukaryota</taxon>
        <taxon>Viridiplantae</taxon>
        <taxon>Streptophyta</taxon>
        <taxon>Embryophyta</taxon>
        <taxon>Tracheophyta</taxon>
        <taxon>Spermatophyta</taxon>
        <taxon>Magnoliopsida</taxon>
        <taxon>Liliopsida</taxon>
        <taxon>Poales</taxon>
        <taxon>Poaceae</taxon>
        <taxon>PACMAD clade</taxon>
        <taxon>Panicoideae</taxon>
        <taxon>Panicodae</taxon>
        <taxon>Paniceae</taxon>
        <taxon>Panicinae</taxon>
        <taxon>Panicum</taxon>
        <taxon>Panicum sect. Panicum</taxon>
    </lineage>
</organism>
<dbReference type="OrthoDB" id="686674at2759"/>
<dbReference type="EMBL" id="PQIB02000012">
    <property type="protein sequence ID" value="RLM80484.1"/>
    <property type="molecule type" value="Genomic_DNA"/>
</dbReference>
<evidence type="ECO:0000313" key="2">
    <source>
        <dbReference type="EMBL" id="RLM80484.1"/>
    </source>
</evidence>
<evidence type="ECO:0000313" key="3">
    <source>
        <dbReference type="Proteomes" id="UP000275267"/>
    </source>
</evidence>
<dbReference type="STRING" id="4540.A0A3L6QIS4"/>
<comment type="caution">
    <text evidence="2">The sequence shown here is derived from an EMBL/GenBank/DDBJ whole genome shotgun (WGS) entry which is preliminary data.</text>
</comment>